<evidence type="ECO:0000256" key="6">
    <source>
        <dbReference type="ARBA" id="ARBA00022782"/>
    </source>
</evidence>
<reference evidence="15 16" key="1">
    <citation type="submission" date="2019-08" db="EMBL/GenBank/DDBJ databases">
        <authorList>
            <person name="Alioto T."/>
            <person name="Alioto T."/>
            <person name="Gomez Garrido J."/>
        </authorList>
    </citation>
    <scope>NUCLEOTIDE SEQUENCE [LARGE SCALE GENOMIC DNA]</scope>
</reference>
<dbReference type="PROSITE" id="PS00108">
    <property type="entry name" value="PROTEIN_KINASE_ST"/>
    <property type="match status" value="1"/>
</dbReference>
<keyword evidence="15" id="KW-0808">Transferase</keyword>
<keyword evidence="15" id="KW-0418">Kinase</keyword>
<dbReference type="EMBL" id="CABPRJ010000021">
    <property type="protein sequence ID" value="VVC25843.1"/>
    <property type="molecule type" value="Genomic_DNA"/>
</dbReference>
<evidence type="ECO:0000256" key="11">
    <source>
        <dbReference type="PROSITE-ProRule" id="PRU10141"/>
    </source>
</evidence>
<dbReference type="PROSITE" id="PS00107">
    <property type="entry name" value="PROTEIN_KINASE_ATP"/>
    <property type="match status" value="1"/>
</dbReference>
<evidence type="ECO:0000256" key="9">
    <source>
        <dbReference type="ARBA" id="ARBA00022843"/>
    </source>
</evidence>
<dbReference type="InterPro" id="IPR011009">
    <property type="entry name" value="Kinase-like_dom_sf"/>
</dbReference>
<keyword evidence="7 11" id="KW-0067">ATP-binding</keyword>
<feature type="compositionally biased region" description="Basic and acidic residues" evidence="13">
    <location>
        <begin position="14"/>
        <end position="30"/>
    </location>
</feature>
<dbReference type="OrthoDB" id="541276at2759"/>
<comment type="cofactor">
    <cofactor evidence="1">
        <name>Mg(2+)</name>
        <dbReference type="ChEBI" id="CHEBI:18420"/>
    </cofactor>
</comment>
<feature type="domain" description="Protein kinase" evidence="14">
    <location>
        <begin position="83"/>
        <end position="322"/>
    </location>
</feature>
<dbReference type="AlphaFoldDB" id="A0A5E4M561"/>
<dbReference type="GO" id="GO:0005524">
    <property type="term" value="F:ATP binding"/>
    <property type="evidence" value="ECO:0007669"/>
    <property type="project" value="UniProtKB-UniRule"/>
</dbReference>
<evidence type="ECO:0000256" key="8">
    <source>
        <dbReference type="ARBA" id="ARBA00022842"/>
    </source>
</evidence>
<keyword evidence="3" id="KW-0597">Phosphoprotein</keyword>
<dbReference type="InterPro" id="IPR008271">
    <property type="entry name" value="Ser/Thr_kinase_AS"/>
</dbReference>
<evidence type="ECO:0000259" key="14">
    <source>
        <dbReference type="PROSITE" id="PS50011"/>
    </source>
</evidence>
<dbReference type="GO" id="GO:0030154">
    <property type="term" value="P:cell differentiation"/>
    <property type="evidence" value="ECO:0007669"/>
    <property type="project" value="UniProtKB-KW"/>
</dbReference>
<evidence type="ECO:0000313" key="15">
    <source>
        <dbReference type="EMBL" id="VVC25843.1"/>
    </source>
</evidence>
<dbReference type="GO" id="GO:0007283">
    <property type="term" value="P:spermatogenesis"/>
    <property type="evidence" value="ECO:0007669"/>
    <property type="project" value="UniProtKB-KW"/>
</dbReference>
<dbReference type="Gene3D" id="1.10.510.10">
    <property type="entry name" value="Transferase(Phosphotransferase) domain 1"/>
    <property type="match status" value="1"/>
</dbReference>
<dbReference type="PROSITE" id="PS50011">
    <property type="entry name" value="PROTEIN_KINASE_DOM"/>
    <property type="match status" value="1"/>
</dbReference>
<keyword evidence="8" id="KW-0460">Magnesium</keyword>
<gene>
    <name evidence="15" type="ORF">CINCED_3A005911</name>
</gene>
<proteinExistence type="inferred from homology"/>
<keyword evidence="2" id="KW-0217">Developmental protein</keyword>
<evidence type="ECO:0000256" key="3">
    <source>
        <dbReference type="ARBA" id="ARBA00022553"/>
    </source>
</evidence>
<evidence type="ECO:0000313" key="16">
    <source>
        <dbReference type="Proteomes" id="UP000325440"/>
    </source>
</evidence>
<evidence type="ECO:0000256" key="4">
    <source>
        <dbReference type="ARBA" id="ARBA00022723"/>
    </source>
</evidence>
<evidence type="ECO:0000256" key="12">
    <source>
        <dbReference type="RuleBase" id="RU000304"/>
    </source>
</evidence>
<keyword evidence="9" id="KW-0832">Ubl conjugation</keyword>
<dbReference type="Proteomes" id="UP000325440">
    <property type="component" value="Unassembled WGS sequence"/>
</dbReference>
<feature type="binding site" evidence="11">
    <location>
        <position position="115"/>
    </location>
    <ligand>
        <name>ATP</name>
        <dbReference type="ChEBI" id="CHEBI:30616"/>
    </ligand>
</feature>
<evidence type="ECO:0000256" key="5">
    <source>
        <dbReference type="ARBA" id="ARBA00022741"/>
    </source>
</evidence>
<accession>A0A5E4M561</accession>
<name>A0A5E4M561_9HEMI</name>
<evidence type="ECO:0000256" key="1">
    <source>
        <dbReference type="ARBA" id="ARBA00001946"/>
    </source>
</evidence>
<dbReference type="GO" id="GO:0005737">
    <property type="term" value="C:cytoplasm"/>
    <property type="evidence" value="ECO:0007669"/>
    <property type="project" value="TreeGrafter"/>
</dbReference>
<feature type="compositionally biased region" description="Basic residues" evidence="13">
    <location>
        <begin position="1"/>
        <end position="13"/>
    </location>
</feature>
<dbReference type="SUPFAM" id="SSF56112">
    <property type="entry name" value="Protein kinase-like (PK-like)"/>
    <property type="match status" value="1"/>
</dbReference>
<dbReference type="GO" id="GO:0000226">
    <property type="term" value="P:microtubule cytoskeleton organization"/>
    <property type="evidence" value="ECO:0007669"/>
    <property type="project" value="TreeGrafter"/>
</dbReference>
<dbReference type="GO" id="GO:0035556">
    <property type="term" value="P:intracellular signal transduction"/>
    <property type="evidence" value="ECO:0007669"/>
    <property type="project" value="TreeGrafter"/>
</dbReference>
<evidence type="ECO:0000256" key="10">
    <source>
        <dbReference type="ARBA" id="ARBA00022871"/>
    </source>
</evidence>
<keyword evidence="12" id="KW-0723">Serine/threonine-protein kinase</keyword>
<sequence>MNSHHQYHSKCRSPRSDQGREQPPEKDRQRLQQQRQPVNWRSLHVSPPPASQPPPECQQQHNKAKIVELSDDALPGTLVTDGYQLGSTVGYGSYSKVRMALKSLPGNKTTRLACKVIDKKRVTGGSYVRKFLPRELDVLCAVRHPHVVRTHRIYATPSIVHVFMDYCESGDLLSHLQNAKTMPQWQAHTFFKQICDAVEYLHQKDISHRDIKCENVLLESMRHVKLADFGFARMCSDERGRRLMSQTYCGSSSYAAPEVLQGIPYDPKAYDVWALGVVLYVMLADTMPYPHSNRQQIVANQVAKKFAKPKKPVSRDALRLIS</sequence>
<dbReference type="FunFam" id="1.10.510.10:FF:000571">
    <property type="entry name" value="Maternal embryonic leucine zipper kinase"/>
    <property type="match status" value="1"/>
</dbReference>
<feature type="compositionally biased region" description="Pro residues" evidence="13">
    <location>
        <begin position="46"/>
        <end position="56"/>
    </location>
</feature>
<dbReference type="InterPro" id="IPR000719">
    <property type="entry name" value="Prot_kinase_dom"/>
</dbReference>
<feature type="region of interest" description="Disordered" evidence="13">
    <location>
        <begin position="1"/>
        <end position="60"/>
    </location>
</feature>
<comment type="similarity">
    <text evidence="12">Belongs to the protein kinase superfamily.</text>
</comment>
<dbReference type="PANTHER" id="PTHR24346:SF102">
    <property type="entry name" value="TESTIS-SPECIFIC SERINE_THREONINE-PROTEIN KINASE 1"/>
    <property type="match status" value="1"/>
</dbReference>
<evidence type="ECO:0000256" key="2">
    <source>
        <dbReference type="ARBA" id="ARBA00022473"/>
    </source>
</evidence>
<keyword evidence="4" id="KW-0479">Metal-binding</keyword>
<keyword evidence="6" id="KW-0221">Differentiation</keyword>
<keyword evidence="5 11" id="KW-0547">Nucleotide-binding</keyword>
<protein>
    <submittedName>
        <fullName evidence="15">Protein kinase domain,Protein kinase-like domain,Serine/threonine-protein kinase, active</fullName>
    </submittedName>
</protein>
<dbReference type="PANTHER" id="PTHR24346">
    <property type="entry name" value="MAP/MICROTUBULE AFFINITY-REGULATING KINASE"/>
    <property type="match status" value="1"/>
</dbReference>
<keyword evidence="16" id="KW-1185">Reference proteome</keyword>
<evidence type="ECO:0000256" key="7">
    <source>
        <dbReference type="ARBA" id="ARBA00022840"/>
    </source>
</evidence>
<dbReference type="GO" id="GO:0050321">
    <property type="term" value="F:tau-protein kinase activity"/>
    <property type="evidence" value="ECO:0007669"/>
    <property type="project" value="TreeGrafter"/>
</dbReference>
<evidence type="ECO:0000256" key="13">
    <source>
        <dbReference type="SAM" id="MobiDB-lite"/>
    </source>
</evidence>
<dbReference type="Pfam" id="PF00069">
    <property type="entry name" value="Pkinase"/>
    <property type="match status" value="1"/>
</dbReference>
<dbReference type="InterPro" id="IPR017441">
    <property type="entry name" value="Protein_kinase_ATP_BS"/>
</dbReference>
<organism evidence="15 16">
    <name type="scientific">Cinara cedri</name>
    <dbReference type="NCBI Taxonomy" id="506608"/>
    <lineage>
        <taxon>Eukaryota</taxon>
        <taxon>Metazoa</taxon>
        <taxon>Ecdysozoa</taxon>
        <taxon>Arthropoda</taxon>
        <taxon>Hexapoda</taxon>
        <taxon>Insecta</taxon>
        <taxon>Pterygota</taxon>
        <taxon>Neoptera</taxon>
        <taxon>Paraneoptera</taxon>
        <taxon>Hemiptera</taxon>
        <taxon>Sternorrhyncha</taxon>
        <taxon>Aphidomorpha</taxon>
        <taxon>Aphidoidea</taxon>
        <taxon>Aphididae</taxon>
        <taxon>Lachninae</taxon>
        <taxon>Cinara</taxon>
    </lineage>
</organism>
<keyword evidence="10" id="KW-0744">Spermatogenesis</keyword>
<dbReference type="SMART" id="SM00220">
    <property type="entry name" value="S_TKc"/>
    <property type="match status" value="1"/>
</dbReference>
<dbReference type="GO" id="GO:0000287">
    <property type="term" value="F:magnesium ion binding"/>
    <property type="evidence" value="ECO:0007669"/>
    <property type="project" value="UniProtKB-ARBA"/>
</dbReference>